<dbReference type="Gene3D" id="1.10.472.50">
    <property type="entry name" value="HD-domain/PDEase-like"/>
    <property type="match status" value="1"/>
</dbReference>
<dbReference type="PANTHER" id="PTHR33594:SF1">
    <property type="entry name" value="HD_PDEASE DOMAIN-CONTAINING PROTEIN"/>
    <property type="match status" value="1"/>
</dbReference>
<evidence type="ECO:0000313" key="2">
    <source>
        <dbReference type="EMBL" id="PXW91764.1"/>
    </source>
</evidence>
<dbReference type="InterPro" id="IPR006674">
    <property type="entry name" value="HD_domain"/>
</dbReference>
<dbReference type="InterPro" id="IPR003607">
    <property type="entry name" value="HD/PDEase_dom"/>
</dbReference>
<reference evidence="2 3" key="1">
    <citation type="submission" date="2018-05" db="EMBL/GenBank/DDBJ databases">
        <title>Genomic Encyclopedia of Type Strains, Phase IV (KMG-IV): sequencing the most valuable type-strain genomes for metagenomic binning, comparative biology and taxonomic classification.</title>
        <authorList>
            <person name="Goeker M."/>
        </authorList>
    </citation>
    <scope>NUCLEOTIDE SEQUENCE [LARGE SCALE GENOMIC DNA]</scope>
    <source>
        <strain evidence="2 3">DSM 22440</strain>
    </source>
</reference>
<dbReference type="AlphaFoldDB" id="A0A2V3WF39"/>
<evidence type="ECO:0000313" key="3">
    <source>
        <dbReference type="Proteomes" id="UP000247922"/>
    </source>
</evidence>
<dbReference type="SMART" id="SM00471">
    <property type="entry name" value="HDc"/>
    <property type="match status" value="1"/>
</dbReference>
<sequence>MNERLVLEKVRAWVKNEFLTDETGHDFAHMVRVSRLSRELAEKEASEPFLAEIIGLVHDVYDHKLTEDPSREQQRLVAFLAEQGFDQQTITRMVDAIDSVSFSKGMCAATTLAKVVQDADRLDAIGAIGIIRTLTYGQAKGRPITETMQHFHDKLFKIKALLNTSYAKQLATTRDEVMHAFYDAYEQETSL</sequence>
<dbReference type="Proteomes" id="UP000247922">
    <property type="component" value="Unassembled WGS sequence"/>
</dbReference>
<accession>A0A2V3WF39</accession>
<dbReference type="CDD" id="cd00077">
    <property type="entry name" value="HDc"/>
    <property type="match status" value="1"/>
</dbReference>
<comment type="caution">
    <text evidence="2">The sequence shown here is derived from an EMBL/GenBank/DDBJ whole genome shotgun (WGS) entry which is preliminary data.</text>
</comment>
<dbReference type="Pfam" id="PF01966">
    <property type="entry name" value="HD"/>
    <property type="match status" value="1"/>
</dbReference>
<proteinExistence type="predicted"/>
<protein>
    <recommendedName>
        <fullName evidence="1">HD/PDEase domain-containing protein</fullName>
    </recommendedName>
</protein>
<dbReference type="Gene3D" id="1.20.58.1910">
    <property type="match status" value="1"/>
</dbReference>
<dbReference type="SUPFAM" id="SSF109604">
    <property type="entry name" value="HD-domain/PDEase-like"/>
    <property type="match status" value="1"/>
</dbReference>
<name>A0A2V3WF39_9BACI</name>
<keyword evidence="3" id="KW-1185">Reference proteome</keyword>
<dbReference type="RefSeq" id="WP_170114342.1">
    <property type="nucleotide sequence ID" value="NZ_QJJR01000004.1"/>
</dbReference>
<evidence type="ECO:0000259" key="1">
    <source>
        <dbReference type="SMART" id="SM00471"/>
    </source>
</evidence>
<dbReference type="EMBL" id="QJJR01000004">
    <property type="protein sequence ID" value="PXW91764.1"/>
    <property type="molecule type" value="Genomic_DNA"/>
</dbReference>
<organism evidence="2 3">
    <name type="scientific">Streptohalobacillus salinus</name>
    <dbReference type="NCBI Taxonomy" id="621096"/>
    <lineage>
        <taxon>Bacteria</taxon>
        <taxon>Bacillati</taxon>
        <taxon>Bacillota</taxon>
        <taxon>Bacilli</taxon>
        <taxon>Bacillales</taxon>
        <taxon>Bacillaceae</taxon>
        <taxon>Streptohalobacillus</taxon>
    </lineage>
</organism>
<dbReference type="PANTHER" id="PTHR33594">
    <property type="entry name" value="SUPERFAMILY HYDROLASE, PUTATIVE (AFU_ORTHOLOGUE AFUA_1G03035)-RELATED"/>
    <property type="match status" value="1"/>
</dbReference>
<gene>
    <name evidence="2" type="ORF">DES38_104198</name>
</gene>
<feature type="domain" description="HD/PDEase" evidence="1">
    <location>
        <begin position="22"/>
        <end position="134"/>
    </location>
</feature>